<dbReference type="InterPro" id="IPR008258">
    <property type="entry name" value="Transglycosylase_SLT_dom_1"/>
</dbReference>
<dbReference type="GO" id="GO:0008234">
    <property type="term" value="F:cysteine-type peptidase activity"/>
    <property type="evidence" value="ECO:0007669"/>
    <property type="project" value="UniProtKB-KW"/>
</dbReference>
<comment type="caution">
    <text evidence="6">The sequence shown here is derived from an EMBL/GenBank/DDBJ whole genome shotgun (WGS) entry which is preliminary data.</text>
</comment>
<dbReference type="Proteomes" id="UP000545493">
    <property type="component" value="Unassembled WGS sequence"/>
</dbReference>
<dbReference type="SUPFAM" id="SSF54001">
    <property type="entry name" value="Cysteine proteinases"/>
    <property type="match status" value="1"/>
</dbReference>
<evidence type="ECO:0000256" key="3">
    <source>
        <dbReference type="ARBA" id="ARBA00022801"/>
    </source>
</evidence>
<dbReference type="InterPro" id="IPR051202">
    <property type="entry name" value="Peptidase_C40"/>
</dbReference>
<evidence type="ECO:0000313" key="6">
    <source>
        <dbReference type="EMBL" id="NIJ10535.1"/>
    </source>
</evidence>
<dbReference type="PANTHER" id="PTHR47053">
    <property type="entry name" value="MUREIN DD-ENDOPEPTIDASE MEPH-RELATED"/>
    <property type="match status" value="1"/>
</dbReference>
<dbReference type="Gene3D" id="3.90.1720.10">
    <property type="entry name" value="endopeptidase domain like (from Nostoc punctiforme)"/>
    <property type="match status" value="1"/>
</dbReference>
<evidence type="ECO:0000256" key="4">
    <source>
        <dbReference type="ARBA" id="ARBA00022807"/>
    </source>
</evidence>
<dbReference type="PANTHER" id="PTHR47053:SF1">
    <property type="entry name" value="MUREIN DD-ENDOPEPTIDASE MEPH-RELATED"/>
    <property type="match status" value="1"/>
</dbReference>
<evidence type="ECO:0000313" key="7">
    <source>
        <dbReference type="Proteomes" id="UP000545493"/>
    </source>
</evidence>
<comment type="similarity">
    <text evidence="1">Belongs to the peptidase C40 family.</text>
</comment>
<keyword evidence="2" id="KW-0645">Protease</keyword>
<feature type="domain" description="NlpC/P60" evidence="5">
    <location>
        <begin position="190"/>
        <end position="313"/>
    </location>
</feature>
<dbReference type="RefSeq" id="WP_167166708.1">
    <property type="nucleotide sequence ID" value="NZ_JAAOYM010000001.1"/>
</dbReference>
<evidence type="ECO:0000256" key="2">
    <source>
        <dbReference type="ARBA" id="ARBA00022670"/>
    </source>
</evidence>
<name>A0A7X5UM34_9PSEU</name>
<dbReference type="Gene3D" id="1.10.530.10">
    <property type="match status" value="1"/>
</dbReference>
<gene>
    <name evidence="6" type="ORF">FHU38_000879</name>
</gene>
<organism evidence="6 7">
    <name type="scientific">Saccharomonospora amisosensis</name>
    <dbReference type="NCBI Taxonomy" id="1128677"/>
    <lineage>
        <taxon>Bacteria</taxon>
        <taxon>Bacillati</taxon>
        <taxon>Actinomycetota</taxon>
        <taxon>Actinomycetes</taxon>
        <taxon>Pseudonocardiales</taxon>
        <taxon>Pseudonocardiaceae</taxon>
        <taxon>Saccharomonospora</taxon>
    </lineage>
</organism>
<dbReference type="PROSITE" id="PS51935">
    <property type="entry name" value="NLPC_P60"/>
    <property type="match status" value="1"/>
</dbReference>
<keyword evidence="4" id="KW-0788">Thiol protease</keyword>
<protein>
    <submittedName>
        <fullName evidence="6">Cell wall-associated NlpC family hydrolase</fullName>
    </submittedName>
</protein>
<accession>A0A7X5UM34</accession>
<dbReference type="InterPro" id="IPR000064">
    <property type="entry name" value="NLP_P60_dom"/>
</dbReference>
<evidence type="ECO:0000259" key="5">
    <source>
        <dbReference type="PROSITE" id="PS51935"/>
    </source>
</evidence>
<keyword evidence="3 6" id="KW-0378">Hydrolase</keyword>
<dbReference type="EMBL" id="JAAOYM010000001">
    <property type="protein sequence ID" value="NIJ10535.1"/>
    <property type="molecule type" value="Genomic_DNA"/>
</dbReference>
<dbReference type="Pfam" id="PF00877">
    <property type="entry name" value="NLPC_P60"/>
    <property type="match status" value="1"/>
</dbReference>
<reference evidence="6 7" key="1">
    <citation type="submission" date="2020-03" db="EMBL/GenBank/DDBJ databases">
        <title>Sequencing the genomes of 1000 actinobacteria strains.</title>
        <authorList>
            <person name="Klenk H.-P."/>
        </authorList>
    </citation>
    <scope>NUCLEOTIDE SEQUENCE [LARGE SCALE GENOMIC DNA]</scope>
    <source>
        <strain evidence="6 7">DSM 45685</strain>
    </source>
</reference>
<dbReference type="Pfam" id="PF01464">
    <property type="entry name" value="SLT"/>
    <property type="match status" value="1"/>
</dbReference>
<dbReference type="InterPro" id="IPR038765">
    <property type="entry name" value="Papain-like_cys_pep_sf"/>
</dbReference>
<evidence type="ECO:0000256" key="1">
    <source>
        <dbReference type="ARBA" id="ARBA00007074"/>
    </source>
</evidence>
<dbReference type="GO" id="GO:0006508">
    <property type="term" value="P:proteolysis"/>
    <property type="evidence" value="ECO:0007669"/>
    <property type="project" value="UniProtKB-KW"/>
</dbReference>
<sequence>MLKLATGAIAAIAGLIVLVAAGVSGVASAIFGGGASASQPSQAALADIPGNYLALYRQAATTCPGLDWSVLAAVGKIETDHGRSTLPGVHSGENEAHAAGPMQFLQETFDGVVARHPIPPGGANPPSRYNVHDAIYAAAAYLCESGARDNRDLYGAVFTYNNSDPYVSQVLNQAAQYKAADTASGDQAPSPQAQQAVNYAQGQLGLPYVWGGNGPEDGGFDCSGLTTAAYESAGITLPRKAQWQYAAGPRLPPGAPLAPGDLVFYGTSNNIHHVGLYIGAGKILHAPDFGKPVQIGDLRWKGDQYAGATRPVPAAAAASNAASARS</sequence>
<keyword evidence="7" id="KW-1185">Reference proteome</keyword>
<dbReference type="SUPFAM" id="SSF53955">
    <property type="entry name" value="Lysozyme-like"/>
    <property type="match status" value="1"/>
</dbReference>
<dbReference type="InterPro" id="IPR023346">
    <property type="entry name" value="Lysozyme-like_dom_sf"/>
</dbReference>
<dbReference type="AlphaFoldDB" id="A0A7X5UM34"/>
<proteinExistence type="inferred from homology"/>